<evidence type="ECO:0000256" key="1">
    <source>
        <dbReference type="ARBA" id="ARBA00004123"/>
    </source>
</evidence>
<proteinExistence type="inferred from homology"/>
<dbReference type="InterPro" id="IPR044800">
    <property type="entry name" value="LEC2-like"/>
</dbReference>
<dbReference type="InterPro" id="IPR015300">
    <property type="entry name" value="DNA-bd_pseudobarrel_sf"/>
</dbReference>
<keyword evidence="5" id="KW-0238">DNA-binding</keyword>
<dbReference type="SUPFAM" id="SSF101936">
    <property type="entry name" value="DNA-binding pseudobarrel domain"/>
    <property type="match status" value="1"/>
</dbReference>
<name>A0AAV5IA64_9ROSI</name>
<dbReference type="GO" id="GO:0003700">
    <property type="term" value="F:DNA-binding transcription factor activity"/>
    <property type="evidence" value="ECO:0007669"/>
    <property type="project" value="InterPro"/>
</dbReference>
<evidence type="ECO:0000256" key="8">
    <source>
        <dbReference type="SAM" id="MobiDB-lite"/>
    </source>
</evidence>
<dbReference type="GO" id="GO:0005634">
    <property type="term" value="C:nucleus"/>
    <property type="evidence" value="ECO:0007669"/>
    <property type="project" value="UniProtKB-SubCell"/>
</dbReference>
<dbReference type="AlphaFoldDB" id="A0AAV5IA64"/>
<feature type="compositionally biased region" description="Polar residues" evidence="8">
    <location>
        <begin position="8"/>
        <end position="31"/>
    </location>
</feature>
<reference evidence="11 12" key="1">
    <citation type="journal article" date="2021" name="Commun. Biol.">
        <title>The genome of Shorea leprosula (Dipterocarpaceae) highlights the ecological relevance of drought in aseasonal tropical rainforests.</title>
        <authorList>
            <person name="Ng K.K.S."/>
            <person name="Kobayashi M.J."/>
            <person name="Fawcett J.A."/>
            <person name="Hatakeyama M."/>
            <person name="Paape T."/>
            <person name="Ng C.H."/>
            <person name="Ang C.C."/>
            <person name="Tnah L.H."/>
            <person name="Lee C.T."/>
            <person name="Nishiyama T."/>
            <person name="Sese J."/>
            <person name="O'Brien M.J."/>
            <person name="Copetti D."/>
            <person name="Mohd Noor M.I."/>
            <person name="Ong R.C."/>
            <person name="Putra M."/>
            <person name="Sireger I.Z."/>
            <person name="Indrioko S."/>
            <person name="Kosugi Y."/>
            <person name="Izuno A."/>
            <person name="Isagi Y."/>
            <person name="Lee S.L."/>
            <person name="Shimizu K.K."/>
        </authorList>
    </citation>
    <scope>NUCLEOTIDE SEQUENCE [LARGE SCALE GENOMIC DNA]</scope>
    <source>
        <strain evidence="11">214</strain>
    </source>
</reference>
<dbReference type="GO" id="GO:0003677">
    <property type="term" value="F:DNA binding"/>
    <property type="evidence" value="ECO:0007669"/>
    <property type="project" value="UniProtKB-KW"/>
</dbReference>
<dbReference type="Pfam" id="PF02362">
    <property type="entry name" value="B3"/>
    <property type="match status" value="1"/>
</dbReference>
<dbReference type="SUPFAM" id="SSF54171">
    <property type="entry name" value="DNA-binding domain"/>
    <property type="match status" value="1"/>
</dbReference>
<feature type="domain" description="AP2/ERF" evidence="10">
    <location>
        <begin position="48"/>
        <end position="103"/>
    </location>
</feature>
<dbReference type="CDD" id="cd10017">
    <property type="entry name" value="B3_DNA"/>
    <property type="match status" value="1"/>
</dbReference>
<evidence type="ECO:0000256" key="6">
    <source>
        <dbReference type="ARBA" id="ARBA00023163"/>
    </source>
</evidence>
<comment type="subcellular location">
    <subcellularLocation>
        <location evidence="1">Nucleus</location>
    </subcellularLocation>
</comment>
<accession>A0AAV5IA64</accession>
<comment type="caution">
    <text evidence="11">The sequence shown here is derived from an EMBL/GenBank/DDBJ whole genome shotgun (WGS) entry which is preliminary data.</text>
</comment>
<keyword evidence="7" id="KW-0539">Nucleus</keyword>
<dbReference type="PANTHER" id="PTHR31140:SF80">
    <property type="entry name" value="AP2_ERF AND B3 DOMAIN TRANSCRIPTION FACTOR"/>
    <property type="match status" value="1"/>
</dbReference>
<organism evidence="11 12">
    <name type="scientific">Rubroshorea leprosula</name>
    <dbReference type="NCBI Taxonomy" id="152421"/>
    <lineage>
        <taxon>Eukaryota</taxon>
        <taxon>Viridiplantae</taxon>
        <taxon>Streptophyta</taxon>
        <taxon>Embryophyta</taxon>
        <taxon>Tracheophyta</taxon>
        <taxon>Spermatophyta</taxon>
        <taxon>Magnoliopsida</taxon>
        <taxon>eudicotyledons</taxon>
        <taxon>Gunneridae</taxon>
        <taxon>Pentapetalae</taxon>
        <taxon>rosids</taxon>
        <taxon>malvids</taxon>
        <taxon>Malvales</taxon>
        <taxon>Dipterocarpaceae</taxon>
        <taxon>Rubroshorea</taxon>
    </lineage>
</organism>
<dbReference type="InterPro" id="IPR003340">
    <property type="entry name" value="B3_DNA-bd"/>
</dbReference>
<evidence type="ECO:0000256" key="5">
    <source>
        <dbReference type="ARBA" id="ARBA00023125"/>
    </source>
</evidence>
<dbReference type="InterPro" id="IPR016177">
    <property type="entry name" value="DNA-bd_dom_sf"/>
</dbReference>
<dbReference type="PROSITE" id="PS51032">
    <property type="entry name" value="AP2_ERF"/>
    <property type="match status" value="1"/>
</dbReference>
<protein>
    <recommendedName>
        <fullName evidence="13">AP2/ERF domain-containing protein</fullName>
    </recommendedName>
</protein>
<evidence type="ECO:0008006" key="13">
    <source>
        <dbReference type="Google" id="ProtNLM"/>
    </source>
</evidence>
<dbReference type="Gene3D" id="3.30.730.10">
    <property type="entry name" value="AP2/ERF domain"/>
    <property type="match status" value="1"/>
</dbReference>
<dbReference type="PROSITE" id="PS50863">
    <property type="entry name" value="B3"/>
    <property type="match status" value="1"/>
</dbReference>
<evidence type="ECO:0000259" key="10">
    <source>
        <dbReference type="PROSITE" id="PS51032"/>
    </source>
</evidence>
<comment type="similarity">
    <text evidence="2">Belongs to the AP2/ERF transcription factor family. RAV subfamily.</text>
</comment>
<evidence type="ECO:0000256" key="2">
    <source>
        <dbReference type="ARBA" id="ARBA00009089"/>
    </source>
</evidence>
<sequence length="250" mass="29048">MEEADASSMVSNAKTNGQSEPSYSDTSNHASRPNKRSRHDKKGVVLGRFKGVVPHNNGSWGAQIYANHQRIWLGTFRSDKEAATAYDSAAIKLRSGDSPRNFPWTEESTLELDFQNRYSTDDVLRMIRDGSYPSRLADFLQSIQKKKITIESRARRNESFPCILLFQKELTPSDVGSLNRLVIPKKYALKYFPGYIENEELFLKEQEEARDMELVFYDKEMRIWKFRYSYWKSSQSFVLTRGWIKKNVTN</sequence>
<keyword evidence="12" id="KW-1185">Reference proteome</keyword>
<evidence type="ECO:0000256" key="4">
    <source>
        <dbReference type="ARBA" id="ARBA00023015"/>
    </source>
</evidence>
<dbReference type="GO" id="GO:0009873">
    <property type="term" value="P:ethylene-activated signaling pathway"/>
    <property type="evidence" value="ECO:0007669"/>
    <property type="project" value="UniProtKB-KW"/>
</dbReference>
<gene>
    <name evidence="11" type="ORF">SLEP1_g7692</name>
</gene>
<keyword evidence="4" id="KW-0805">Transcription regulation</keyword>
<dbReference type="SMART" id="SM01019">
    <property type="entry name" value="B3"/>
    <property type="match status" value="1"/>
</dbReference>
<evidence type="ECO:0000259" key="9">
    <source>
        <dbReference type="PROSITE" id="PS50863"/>
    </source>
</evidence>
<evidence type="ECO:0000313" key="11">
    <source>
        <dbReference type="EMBL" id="GKU94164.1"/>
    </source>
</evidence>
<evidence type="ECO:0000313" key="12">
    <source>
        <dbReference type="Proteomes" id="UP001054252"/>
    </source>
</evidence>
<feature type="compositionally biased region" description="Basic residues" evidence="8">
    <location>
        <begin position="32"/>
        <end position="41"/>
    </location>
</feature>
<feature type="region of interest" description="Disordered" evidence="8">
    <location>
        <begin position="1"/>
        <end position="44"/>
    </location>
</feature>
<dbReference type="InterPro" id="IPR036955">
    <property type="entry name" value="AP2/ERF_dom_sf"/>
</dbReference>
<evidence type="ECO:0000256" key="7">
    <source>
        <dbReference type="ARBA" id="ARBA00023242"/>
    </source>
</evidence>
<dbReference type="InterPro" id="IPR001471">
    <property type="entry name" value="AP2/ERF_dom"/>
</dbReference>
<feature type="domain" description="TF-B3" evidence="9">
    <location>
        <begin position="166"/>
        <end position="250"/>
    </location>
</feature>
<dbReference type="Proteomes" id="UP001054252">
    <property type="component" value="Unassembled WGS sequence"/>
</dbReference>
<dbReference type="CDD" id="cd00018">
    <property type="entry name" value="AP2"/>
    <property type="match status" value="1"/>
</dbReference>
<dbReference type="Gene3D" id="2.40.330.10">
    <property type="entry name" value="DNA-binding pseudobarrel domain"/>
    <property type="match status" value="1"/>
</dbReference>
<dbReference type="EMBL" id="BPVZ01000007">
    <property type="protein sequence ID" value="GKU94164.1"/>
    <property type="molecule type" value="Genomic_DNA"/>
</dbReference>
<dbReference type="SMART" id="SM00380">
    <property type="entry name" value="AP2"/>
    <property type="match status" value="1"/>
</dbReference>
<evidence type="ECO:0000256" key="3">
    <source>
        <dbReference type="ARBA" id="ARBA00022745"/>
    </source>
</evidence>
<keyword evidence="6" id="KW-0804">Transcription</keyword>
<dbReference type="PANTHER" id="PTHR31140">
    <property type="entry name" value="B3 DOMAIN-CONTAINING TRANSCRIPTION FACTOR ABI3"/>
    <property type="match status" value="1"/>
</dbReference>
<keyword evidence="3" id="KW-0936">Ethylene signaling pathway</keyword>
<dbReference type="FunFam" id="3.30.730.10:FF:000008">
    <property type="entry name" value="AP2 domain-containing protein RAP2.8"/>
    <property type="match status" value="1"/>
</dbReference>